<accession>A0ABW5Q6M4</accession>
<dbReference type="Gene3D" id="4.10.280.10">
    <property type="entry name" value="Helix-loop-helix DNA-binding domain"/>
    <property type="match status" value="1"/>
</dbReference>
<dbReference type="InterPro" id="IPR018540">
    <property type="entry name" value="Spo0E-like"/>
</dbReference>
<dbReference type="Proteomes" id="UP001597452">
    <property type="component" value="Unassembled WGS sequence"/>
</dbReference>
<proteinExistence type="predicted"/>
<keyword evidence="2" id="KW-1185">Reference proteome</keyword>
<name>A0ABW5Q6M4_9BACI</name>
<evidence type="ECO:0000313" key="2">
    <source>
        <dbReference type="Proteomes" id="UP001597452"/>
    </source>
</evidence>
<gene>
    <name evidence="1" type="ORF">ACFSW4_02000</name>
</gene>
<dbReference type="SUPFAM" id="SSF140500">
    <property type="entry name" value="BAS1536-like"/>
    <property type="match status" value="1"/>
</dbReference>
<organism evidence="1 2">
    <name type="scientific">Piscibacillus salipiscarius</name>
    <dbReference type="NCBI Taxonomy" id="299480"/>
    <lineage>
        <taxon>Bacteria</taxon>
        <taxon>Bacillati</taxon>
        <taxon>Bacillota</taxon>
        <taxon>Bacilli</taxon>
        <taxon>Bacillales</taxon>
        <taxon>Bacillaceae</taxon>
        <taxon>Piscibacillus</taxon>
    </lineage>
</organism>
<protein>
    <submittedName>
        <fullName evidence="1">Spo0E family sporulation regulatory protein-aspartic acid phosphatase</fullName>
    </submittedName>
</protein>
<dbReference type="EMBL" id="JBHUMZ010000009">
    <property type="protein sequence ID" value="MFD2637643.1"/>
    <property type="molecule type" value="Genomic_DNA"/>
</dbReference>
<sequence length="63" mass="7485">MIEVFVIRLDREQQIYQQITNLRARMVEEGMANGLDHPLTIQLSQELDLLLEQYRNLKENQGK</sequence>
<comment type="caution">
    <text evidence="1">The sequence shown here is derived from an EMBL/GenBank/DDBJ whole genome shotgun (WGS) entry which is preliminary data.</text>
</comment>
<dbReference type="InterPro" id="IPR036638">
    <property type="entry name" value="HLH_DNA-bd_sf"/>
</dbReference>
<dbReference type="Pfam" id="PF09388">
    <property type="entry name" value="SpoOE-like"/>
    <property type="match status" value="1"/>
</dbReference>
<evidence type="ECO:0000313" key="1">
    <source>
        <dbReference type="EMBL" id="MFD2637643.1"/>
    </source>
</evidence>
<dbReference type="InterPro" id="IPR037208">
    <property type="entry name" value="Spo0E-like_sf"/>
</dbReference>
<reference evidence="2" key="1">
    <citation type="journal article" date="2019" name="Int. J. Syst. Evol. Microbiol.">
        <title>The Global Catalogue of Microorganisms (GCM) 10K type strain sequencing project: providing services to taxonomists for standard genome sequencing and annotation.</title>
        <authorList>
            <consortium name="The Broad Institute Genomics Platform"/>
            <consortium name="The Broad Institute Genome Sequencing Center for Infectious Disease"/>
            <person name="Wu L."/>
            <person name="Ma J."/>
        </authorList>
    </citation>
    <scope>NUCLEOTIDE SEQUENCE [LARGE SCALE GENOMIC DNA]</scope>
    <source>
        <strain evidence="2">TISTR 1571</strain>
    </source>
</reference>